<dbReference type="InterPro" id="IPR017871">
    <property type="entry name" value="ABC_transporter-like_CS"/>
</dbReference>
<feature type="domain" description="ABC transporter" evidence="4">
    <location>
        <begin position="2"/>
        <end position="239"/>
    </location>
</feature>
<dbReference type="EMBL" id="BSDD01000001">
    <property type="protein sequence ID" value="GLH69267.1"/>
    <property type="molecule type" value="Genomic_DNA"/>
</dbReference>
<dbReference type="RefSeq" id="WP_285723176.1">
    <property type="nucleotide sequence ID" value="NZ_BSDD01000001.1"/>
</dbReference>
<organism evidence="5 6">
    <name type="scientific">Geothrix rubra</name>
    <dbReference type="NCBI Taxonomy" id="2927977"/>
    <lineage>
        <taxon>Bacteria</taxon>
        <taxon>Pseudomonadati</taxon>
        <taxon>Acidobacteriota</taxon>
        <taxon>Holophagae</taxon>
        <taxon>Holophagales</taxon>
        <taxon>Holophagaceae</taxon>
        <taxon>Geothrix</taxon>
    </lineage>
</organism>
<keyword evidence="2" id="KW-0547">Nucleotide-binding</keyword>
<dbReference type="PROSITE" id="PS00211">
    <property type="entry name" value="ABC_TRANSPORTER_1"/>
    <property type="match status" value="1"/>
</dbReference>
<comment type="caution">
    <text evidence="5">The sequence shown here is derived from an EMBL/GenBank/DDBJ whole genome shotgun (WGS) entry which is preliminary data.</text>
</comment>
<dbReference type="Proteomes" id="UP001165089">
    <property type="component" value="Unassembled WGS sequence"/>
</dbReference>
<dbReference type="PROSITE" id="PS50893">
    <property type="entry name" value="ABC_TRANSPORTER_2"/>
    <property type="match status" value="1"/>
</dbReference>
<dbReference type="InterPro" id="IPR003593">
    <property type="entry name" value="AAA+_ATPase"/>
</dbReference>
<proteinExistence type="predicted"/>
<accession>A0ABQ5Q3K7</accession>
<sequence>MIEVANVTKTYHAGRPNAYTAVDGVSLAIERGRLTVLKGPSGSGKTTLLSLVGCMARPSSGRIHLRGVKAAGLPAAGGALEITSLPERFLTEIRRATFGFIFQHFNLIKGVSTLENVMLPAYPLGGDPAALRRRAGELLERFGLSRHAREPIDRLSGGELQRVAIARALVNDPAVLIADEPTAHLDSHLSEAFMALMGTFKEGGRTLLIASHDPLVYDSPLVDATHELRDGRLCGKASA</sequence>
<dbReference type="InterPro" id="IPR017911">
    <property type="entry name" value="MacB-like_ATP-bd"/>
</dbReference>
<dbReference type="InterPro" id="IPR027417">
    <property type="entry name" value="P-loop_NTPase"/>
</dbReference>
<dbReference type="Gene3D" id="3.40.50.300">
    <property type="entry name" value="P-loop containing nucleotide triphosphate hydrolases"/>
    <property type="match status" value="1"/>
</dbReference>
<name>A0ABQ5Q3K7_9BACT</name>
<evidence type="ECO:0000313" key="5">
    <source>
        <dbReference type="EMBL" id="GLH69267.1"/>
    </source>
</evidence>
<evidence type="ECO:0000259" key="4">
    <source>
        <dbReference type="PROSITE" id="PS50893"/>
    </source>
</evidence>
<keyword evidence="1" id="KW-0813">Transport</keyword>
<keyword evidence="3 5" id="KW-0067">ATP-binding</keyword>
<evidence type="ECO:0000256" key="1">
    <source>
        <dbReference type="ARBA" id="ARBA00022448"/>
    </source>
</evidence>
<dbReference type="Pfam" id="PF00005">
    <property type="entry name" value="ABC_tran"/>
    <property type="match status" value="1"/>
</dbReference>
<dbReference type="SUPFAM" id="SSF52540">
    <property type="entry name" value="P-loop containing nucleoside triphosphate hydrolases"/>
    <property type="match status" value="1"/>
</dbReference>
<dbReference type="PANTHER" id="PTHR24220">
    <property type="entry name" value="IMPORT ATP-BINDING PROTEIN"/>
    <property type="match status" value="1"/>
</dbReference>
<keyword evidence="6" id="KW-1185">Reference proteome</keyword>
<dbReference type="InterPro" id="IPR015854">
    <property type="entry name" value="ABC_transpr_LolD-like"/>
</dbReference>
<evidence type="ECO:0000256" key="2">
    <source>
        <dbReference type="ARBA" id="ARBA00022741"/>
    </source>
</evidence>
<dbReference type="CDD" id="cd03255">
    <property type="entry name" value="ABC_MJ0796_LolCDE_FtsE"/>
    <property type="match status" value="1"/>
</dbReference>
<dbReference type="SMART" id="SM00382">
    <property type="entry name" value="AAA"/>
    <property type="match status" value="1"/>
</dbReference>
<dbReference type="PANTHER" id="PTHR24220:SF86">
    <property type="entry name" value="ABC TRANSPORTER ABCH.1"/>
    <property type="match status" value="1"/>
</dbReference>
<gene>
    <name evidence="5" type="ORF">GETHPA_08000</name>
</gene>
<dbReference type="InterPro" id="IPR003439">
    <property type="entry name" value="ABC_transporter-like_ATP-bd"/>
</dbReference>
<evidence type="ECO:0000256" key="3">
    <source>
        <dbReference type="ARBA" id="ARBA00022840"/>
    </source>
</evidence>
<protein>
    <submittedName>
        <fullName evidence="5">ABC transporter ATP-binding protein</fullName>
    </submittedName>
</protein>
<evidence type="ECO:0000313" key="6">
    <source>
        <dbReference type="Proteomes" id="UP001165089"/>
    </source>
</evidence>
<dbReference type="GO" id="GO:0005524">
    <property type="term" value="F:ATP binding"/>
    <property type="evidence" value="ECO:0007669"/>
    <property type="project" value="UniProtKB-KW"/>
</dbReference>
<reference evidence="5 6" key="1">
    <citation type="journal article" date="2023" name="Antonie Van Leeuwenhoek">
        <title>Mesoterricola silvestris gen. nov., sp. nov., Mesoterricola sediminis sp. nov., Geothrix oryzae sp. nov., Geothrix edaphica sp. nov., Geothrix rubra sp. nov., and Geothrix limicola sp. nov., six novel members of Acidobacteriota isolated from soils.</title>
        <authorList>
            <person name="Itoh H."/>
            <person name="Sugisawa Y."/>
            <person name="Mise K."/>
            <person name="Xu Z."/>
            <person name="Kuniyasu M."/>
            <person name="Ushijima N."/>
            <person name="Kawano K."/>
            <person name="Kobayashi E."/>
            <person name="Shiratori Y."/>
            <person name="Masuda Y."/>
            <person name="Senoo K."/>
        </authorList>
    </citation>
    <scope>NUCLEOTIDE SEQUENCE [LARGE SCALE GENOMIC DNA]</scope>
    <source>
        <strain evidence="5 6">Red803</strain>
    </source>
</reference>